<proteinExistence type="predicted"/>
<dbReference type="Proteomes" id="UP000318065">
    <property type="component" value="Chromosome"/>
</dbReference>
<gene>
    <name evidence="2" type="ORF">RxyAA322_01540</name>
</gene>
<keyword evidence="1" id="KW-1133">Transmembrane helix</keyword>
<organism evidence="2 3">
    <name type="scientific">Rubrobacter xylanophilus</name>
    <dbReference type="NCBI Taxonomy" id="49319"/>
    <lineage>
        <taxon>Bacteria</taxon>
        <taxon>Bacillati</taxon>
        <taxon>Actinomycetota</taxon>
        <taxon>Rubrobacteria</taxon>
        <taxon>Rubrobacterales</taxon>
        <taxon>Rubrobacteraceae</taxon>
        <taxon>Rubrobacter</taxon>
    </lineage>
</organism>
<dbReference type="EMBL" id="AP019791">
    <property type="protein sequence ID" value="BBL78300.1"/>
    <property type="molecule type" value="Genomic_DNA"/>
</dbReference>
<keyword evidence="1" id="KW-0472">Membrane</keyword>
<feature type="transmembrane region" description="Helical" evidence="1">
    <location>
        <begin position="129"/>
        <end position="150"/>
    </location>
</feature>
<feature type="transmembrane region" description="Helical" evidence="1">
    <location>
        <begin position="12"/>
        <end position="28"/>
    </location>
</feature>
<feature type="transmembrane region" description="Helical" evidence="1">
    <location>
        <begin position="62"/>
        <end position="82"/>
    </location>
</feature>
<dbReference type="RefSeq" id="WP_143526462.1">
    <property type="nucleotide sequence ID" value="NZ_AP019791.1"/>
</dbReference>
<reference evidence="2" key="1">
    <citation type="journal article" date="2019" name="Microbiol. Resour. Announc.">
        <title>Complete Genome Sequence of Rubrobacter xylanophilus Strain AA3-22, Isolated from Arima Onsen in Japan.</title>
        <authorList>
            <person name="Tomariguchi N."/>
            <person name="Miyazaki K."/>
        </authorList>
    </citation>
    <scope>NUCLEOTIDE SEQUENCE [LARGE SCALE GENOMIC DNA]</scope>
    <source>
        <strain evidence="2">AA3-22</strain>
    </source>
</reference>
<name>A0A510HEC9_9ACTN</name>
<feature type="transmembrane region" description="Helical" evidence="1">
    <location>
        <begin position="94"/>
        <end position="117"/>
    </location>
</feature>
<protein>
    <recommendedName>
        <fullName evidence="4">DUF1440 domain-containing protein</fullName>
    </recommendedName>
</protein>
<dbReference type="OrthoDB" id="5244377at2"/>
<sequence>MDPGKRAARGGFAGFVATLALSGLRWGLGRVGLVHETAPEQVVRRLEELGLLEGWPPPARRALVVLAHLAYGTGLGASMGILRRLRGGSAEEASVGIALGVLSWGAGWASWLPLAGVHLPPWRQRTPKVLLPLLDHAFFGAVWGLLYRILRGV</sequence>
<evidence type="ECO:0008006" key="4">
    <source>
        <dbReference type="Google" id="ProtNLM"/>
    </source>
</evidence>
<evidence type="ECO:0000313" key="3">
    <source>
        <dbReference type="Proteomes" id="UP000318065"/>
    </source>
</evidence>
<accession>A0A510HEC9</accession>
<keyword evidence="3" id="KW-1185">Reference proteome</keyword>
<keyword evidence="1" id="KW-0812">Transmembrane</keyword>
<dbReference type="AlphaFoldDB" id="A0A510HEC9"/>
<evidence type="ECO:0000313" key="2">
    <source>
        <dbReference type="EMBL" id="BBL78300.1"/>
    </source>
</evidence>
<evidence type="ECO:0000256" key="1">
    <source>
        <dbReference type="SAM" id="Phobius"/>
    </source>
</evidence>